<name>A0A7J5TYQ7_9BACT</name>
<protein>
    <submittedName>
        <fullName evidence="1">T9SS type B sorting domain-containing protein</fullName>
    </submittedName>
</protein>
<dbReference type="InterPro" id="IPR013783">
    <property type="entry name" value="Ig-like_fold"/>
</dbReference>
<evidence type="ECO:0000313" key="1">
    <source>
        <dbReference type="EMBL" id="KAB7730262.1"/>
    </source>
</evidence>
<sequence length="961" mass="104958">MLTRYTFWLGIGVLLLLPPTWTYATHVRAGEITTRRIPGSALRYQITLTAYFDERNGRLAADDANEVAFCLGDGTTLNVRRISRNNINPNTSVNIYQFEYTYQGPGVYQISAIIINRNDQTINLRQPSLDIPFWIRTTIQVNAGLGLNSTPVLLNPPLDSARIGQRFCHNPAAFDSDGDSLAYRMAVPQEANPGAICRGFNINGYRDPSIVGPNPRNEANTGPASLSINARTGDLCWDSPAQAGQYNIAFIVEEWRDGVLIGEITRDMQIFVSDSRNNRPLLDPIPDLCREAGSLIEVPIRATDPDGQRLELTAFGGIFNRNPEGVPYNPPIVPPPFGALISVAQPQTSPANGQIRWQTACAHIRQEEYDVLVRAVDFPGRTATQLAALQSFRIRIVGPRPQGLRATPQATATGRAIRLSWNPYTCLPPTSPSTDSTRMLVYRREGCAPLQSGTCTTGLSPSTGYALIGTVPIGTNTFTDTTGLRRGIQYSYRIVARYALPAGGESVVSDGVCVDLPLLAPLITQVTVDSTDNQRGQITVRWTRPIGLNPADGGAPFQYRVFRATGLTGTDFTQITAITSSLQPGVADTVFVDRGTAAQPLNTQANAYRYRIDFFQTSPQGALTRVDATEPAASPRLTLNPALRQIELTWATNTPWSNDNQTHVVFRSRRGTAGPLVEVARVPVQGQPYRYTDTGNSTLAGVQSLSLSVDSNYCYRVLTVGRYTSTTAVRGLLLNYSQIACASPLDTTRPCAPRLSLDSLACDPATQQALCNQTSFSNNLRWQYPPAGQSCEPADRYNLYYSRLAGPAQSFSLVTTTPTTSFRHQSLTTVAGCYYVTAVSRRGIEGPASNTVCQDVCPQFVLPNVFTPNNDGRNDLWQPGSCSVFVVSVETVIYNRWGGRVFSTSDPQIRWDGRNSAGQEQPSGLYYYEVVVRFGGLDPSAPPVVLKGWVQLFRENGVVGG</sequence>
<dbReference type="InterPro" id="IPR036116">
    <property type="entry name" value="FN3_sf"/>
</dbReference>
<dbReference type="AlphaFoldDB" id="A0A7J5TYQ7"/>
<dbReference type="RefSeq" id="WP_152124859.1">
    <property type="nucleotide sequence ID" value="NZ_WELI01000005.1"/>
</dbReference>
<gene>
    <name evidence="1" type="ORF">F5984_13910</name>
</gene>
<proteinExistence type="predicted"/>
<dbReference type="Gene3D" id="2.60.40.10">
    <property type="entry name" value="Immunoglobulins"/>
    <property type="match status" value="2"/>
</dbReference>
<evidence type="ECO:0000313" key="2">
    <source>
        <dbReference type="Proteomes" id="UP000488299"/>
    </source>
</evidence>
<dbReference type="InterPro" id="IPR026341">
    <property type="entry name" value="T9SS_type_B"/>
</dbReference>
<reference evidence="1 2" key="1">
    <citation type="submission" date="2019-10" db="EMBL/GenBank/DDBJ databases">
        <title>Rudanella paleaurantiibacter sp. nov., isolated from sludge.</title>
        <authorList>
            <person name="Xu S.Q."/>
        </authorList>
    </citation>
    <scope>NUCLEOTIDE SEQUENCE [LARGE SCALE GENOMIC DNA]</scope>
    <source>
        <strain evidence="1 2">HX-22-17</strain>
    </source>
</reference>
<dbReference type="Proteomes" id="UP000488299">
    <property type="component" value="Unassembled WGS sequence"/>
</dbReference>
<dbReference type="EMBL" id="WELI01000005">
    <property type="protein sequence ID" value="KAB7730262.1"/>
    <property type="molecule type" value="Genomic_DNA"/>
</dbReference>
<accession>A0A7J5TYQ7</accession>
<dbReference type="SUPFAM" id="SSF49265">
    <property type="entry name" value="Fibronectin type III"/>
    <property type="match status" value="2"/>
</dbReference>
<comment type="caution">
    <text evidence="1">The sequence shown here is derived from an EMBL/GenBank/DDBJ whole genome shotgun (WGS) entry which is preliminary data.</text>
</comment>
<dbReference type="NCBIfam" id="TIGR04131">
    <property type="entry name" value="Bac_Flav_CTERM"/>
    <property type="match status" value="1"/>
</dbReference>
<organism evidence="1 2">
    <name type="scientific">Rudanella paleaurantiibacter</name>
    <dbReference type="NCBI Taxonomy" id="2614655"/>
    <lineage>
        <taxon>Bacteria</taxon>
        <taxon>Pseudomonadati</taxon>
        <taxon>Bacteroidota</taxon>
        <taxon>Cytophagia</taxon>
        <taxon>Cytophagales</taxon>
        <taxon>Cytophagaceae</taxon>
        <taxon>Rudanella</taxon>
    </lineage>
</organism>
<dbReference type="Pfam" id="PF13585">
    <property type="entry name" value="CHU_C"/>
    <property type="match status" value="1"/>
</dbReference>
<keyword evidence="2" id="KW-1185">Reference proteome</keyword>